<dbReference type="AlphaFoldDB" id="A0A8J3E2X7"/>
<reference evidence="3" key="2">
    <citation type="submission" date="2020-09" db="EMBL/GenBank/DDBJ databases">
        <authorList>
            <person name="Sun Q."/>
            <person name="Zhou Y."/>
        </authorList>
    </citation>
    <scope>NUCLEOTIDE SEQUENCE</scope>
    <source>
        <strain evidence="3">CGMCC 1.15725</strain>
    </source>
</reference>
<name>A0A8J3E2X7_9PROT</name>
<dbReference type="Proteomes" id="UP000646365">
    <property type="component" value="Unassembled WGS sequence"/>
</dbReference>
<proteinExistence type="inferred from homology"/>
<dbReference type="EMBL" id="BMJQ01000001">
    <property type="protein sequence ID" value="GGF02260.1"/>
    <property type="molecule type" value="Genomic_DNA"/>
</dbReference>
<keyword evidence="4" id="KW-1185">Reference proteome</keyword>
<comment type="similarity">
    <text evidence="1">Belongs to the UPF0166 family.</text>
</comment>
<reference evidence="3" key="1">
    <citation type="journal article" date="2014" name="Int. J. Syst. Evol. Microbiol.">
        <title>Complete genome sequence of Corynebacterium casei LMG S-19264T (=DSM 44701T), isolated from a smear-ripened cheese.</title>
        <authorList>
            <consortium name="US DOE Joint Genome Institute (JGI-PGF)"/>
            <person name="Walter F."/>
            <person name="Albersmeier A."/>
            <person name="Kalinowski J."/>
            <person name="Ruckert C."/>
        </authorList>
    </citation>
    <scope>NUCLEOTIDE SEQUENCE</scope>
    <source>
        <strain evidence="3">CGMCC 1.15725</strain>
    </source>
</reference>
<comment type="caution">
    <text evidence="3">The sequence shown here is derived from an EMBL/GenBank/DDBJ whole genome shotgun (WGS) entry which is preliminary data.</text>
</comment>
<accession>A0A8J3E2X7</accession>
<evidence type="ECO:0008006" key="5">
    <source>
        <dbReference type="Google" id="ProtNLM"/>
    </source>
</evidence>
<sequence length="144" mass="16370">MDIPHEAVLLRIFTSADDRCGEDPLYLAIVNKARERQLAGATVLRGPLGFGVSRRMHQPHLFPLTLDLPVVVEIVDAEERIEAFLPVLDEMMESGLVTLEKARVLQYGRKRSGYLERLKERLFHARPPEEPRTAEEAAEPSDQR</sequence>
<dbReference type="Pfam" id="PF02641">
    <property type="entry name" value="DUF190"/>
    <property type="match status" value="1"/>
</dbReference>
<evidence type="ECO:0000313" key="3">
    <source>
        <dbReference type="EMBL" id="GGF02260.1"/>
    </source>
</evidence>
<evidence type="ECO:0000256" key="2">
    <source>
        <dbReference type="SAM" id="MobiDB-lite"/>
    </source>
</evidence>
<organism evidence="3 4">
    <name type="scientific">Aliidongia dinghuensis</name>
    <dbReference type="NCBI Taxonomy" id="1867774"/>
    <lineage>
        <taxon>Bacteria</taxon>
        <taxon>Pseudomonadati</taxon>
        <taxon>Pseudomonadota</taxon>
        <taxon>Alphaproteobacteria</taxon>
        <taxon>Rhodospirillales</taxon>
        <taxon>Dongiaceae</taxon>
        <taxon>Aliidongia</taxon>
    </lineage>
</organism>
<dbReference type="PANTHER" id="PTHR35983">
    <property type="entry name" value="UPF0166 PROTEIN TM_0021"/>
    <property type="match status" value="1"/>
</dbReference>
<dbReference type="SUPFAM" id="SSF54913">
    <property type="entry name" value="GlnB-like"/>
    <property type="match status" value="1"/>
</dbReference>
<dbReference type="InterPro" id="IPR011322">
    <property type="entry name" value="N-reg_PII-like_a/b"/>
</dbReference>
<protein>
    <recommendedName>
        <fullName evidence="5">DUF190 domain-containing protein</fullName>
    </recommendedName>
</protein>
<dbReference type="InterPro" id="IPR003793">
    <property type="entry name" value="UPF0166"/>
</dbReference>
<feature type="region of interest" description="Disordered" evidence="2">
    <location>
        <begin position="122"/>
        <end position="144"/>
    </location>
</feature>
<dbReference type="RefSeq" id="WP_189042017.1">
    <property type="nucleotide sequence ID" value="NZ_BMJQ01000001.1"/>
</dbReference>
<evidence type="ECO:0000313" key="4">
    <source>
        <dbReference type="Proteomes" id="UP000646365"/>
    </source>
</evidence>
<dbReference type="Gene3D" id="3.30.70.120">
    <property type="match status" value="1"/>
</dbReference>
<dbReference type="PANTHER" id="PTHR35983:SF1">
    <property type="entry name" value="UPF0166 PROTEIN TM_0021"/>
    <property type="match status" value="1"/>
</dbReference>
<gene>
    <name evidence="3" type="ORF">GCM10011611_04660</name>
</gene>
<evidence type="ECO:0000256" key="1">
    <source>
        <dbReference type="ARBA" id="ARBA00010554"/>
    </source>
</evidence>
<dbReference type="InterPro" id="IPR015867">
    <property type="entry name" value="N-reg_PII/ATP_PRibTrfase_C"/>
</dbReference>